<reference evidence="1" key="1">
    <citation type="journal article" date="2023" name="Science">
        <title>Genome structures resolve the early diversification of teleost fishes.</title>
        <authorList>
            <person name="Parey E."/>
            <person name="Louis A."/>
            <person name="Montfort J."/>
            <person name="Bouchez O."/>
            <person name="Roques C."/>
            <person name="Iampietro C."/>
            <person name="Lluch J."/>
            <person name="Castinel A."/>
            <person name="Donnadieu C."/>
            <person name="Desvignes T."/>
            <person name="Floi Bucao C."/>
            <person name="Jouanno E."/>
            <person name="Wen M."/>
            <person name="Mejri S."/>
            <person name="Dirks R."/>
            <person name="Jansen H."/>
            <person name="Henkel C."/>
            <person name="Chen W.J."/>
            <person name="Zahm M."/>
            <person name="Cabau C."/>
            <person name="Klopp C."/>
            <person name="Thompson A.W."/>
            <person name="Robinson-Rechavi M."/>
            <person name="Braasch I."/>
            <person name="Lecointre G."/>
            <person name="Bobe J."/>
            <person name="Postlethwait J.H."/>
            <person name="Berthelot C."/>
            <person name="Roest Crollius H."/>
            <person name="Guiguen Y."/>
        </authorList>
    </citation>
    <scope>NUCLEOTIDE SEQUENCE</scope>
    <source>
        <strain evidence="1">WJC10195</strain>
    </source>
</reference>
<organism evidence="1 2">
    <name type="scientific">Synaphobranchus kaupii</name>
    <name type="common">Kaup's arrowtooth eel</name>
    <dbReference type="NCBI Taxonomy" id="118154"/>
    <lineage>
        <taxon>Eukaryota</taxon>
        <taxon>Metazoa</taxon>
        <taxon>Chordata</taxon>
        <taxon>Craniata</taxon>
        <taxon>Vertebrata</taxon>
        <taxon>Euteleostomi</taxon>
        <taxon>Actinopterygii</taxon>
        <taxon>Neopterygii</taxon>
        <taxon>Teleostei</taxon>
        <taxon>Anguilliformes</taxon>
        <taxon>Synaphobranchidae</taxon>
        <taxon>Synaphobranchus</taxon>
    </lineage>
</organism>
<comment type="caution">
    <text evidence="1">The sequence shown here is derived from an EMBL/GenBank/DDBJ whole genome shotgun (WGS) entry which is preliminary data.</text>
</comment>
<proteinExistence type="predicted"/>
<protein>
    <submittedName>
        <fullName evidence="1">Uncharacterized protein</fullName>
    </submittedName>
</protein>
<accession>A0A9Q1JHF6</accession>
<evidence type="ECO:0000313" key="1">
    <source>
        <dbReference type="EMBL" id="KAJ8383127.1"/>
    </source>
</evidence>
<dbReference type="EMBL" id="JAINUF010000001">
    <property type="protein sequence ID" value="KAJ8383127.1"/>
    <property type="molecule type" value="Genomic_DNA"/>
</dbReference>
<dbReference type="AlphaFoldDB" id="A0A9Q1JHF6"/>
<sequence length="118" mass="13230">MITDMDPPDRKVIGLQILNTMILETVLFTRVCTPARDKVLLFWSDSSDTRSHSANVVPKERSGDIIIPSNRVRRISLRTNHVIAKNGEASHFTARPLRFRGERAAACQKAGPPTRHCP</sequence>
<dbReference type="Proteomes" id="UP001152622">
    <property type="component" value="Chromosome 1"/>
</dbReference>
<gene>
    <name evidence="1" type="ORF">SKAU_G00039050</name>
</gene>
<keyword evidence="2" id="KW-1185">Reference proteome</keyword>
<evidence type="ECO:0000313" key="2">
    <source>
        <dbReference type="Proteomes" id="UP001152622"/>
    </source>
</evidence>
<name>A0A9Q1JHF6_SYNKA</name>